<dbReference type="HOGENOM" id="CLU_2399452_0_0_1"/>
<accession>A0A0D2FZY3</accession>
<organism evidence="2 3">
    <name type="scientific">Phialophora macrospora</name>
    <dbReference type="NCBI Taxonomy" id="1851006"/>
    <lineage>
        <taxon>Eukaryota</taxon>
        <taxon>Fungi</taxon>
        <taxon>Dikarya</taxon>
        <taxon>Ascomycota</taxon>
        <taxon>Pezizomycotina</taxon>
        <taxon>Eurotiomycetes</taxon>
        <taxon>Chaetothyriomycetidae</taxon>
        <taxon>Chaetothyriales</taxon>
        <taxon>Herpotrichiellaceae</taxon>
        <taxon>Phialophora</taxon>
    </lineage>
</organism>
<feature type="compositionally biased region" description="Polar residues" evidence="1">
    <location>
        <begin position="40"/>
        <end position="56"/>
    </location>
</feature>
<dbReference type="AlphaFoldDB" id="A0A0D2FZY3"/>
<evidence type="ECO:0000313" key="2">
    <source>
        <dbReference type="EMBL" id="KIW72030.1"/>
    </source>
</evidence>
<gene>
    <name evidence="2" type="ORF">PV04_00254</name>
</gene>
<keyword evidence="3" id="KW-1185">Reference proteome</keyword>
<reference evidence="2 3" key="1">
    <citation type="submission" date="2015-01" db="EMBL/GenBank/DDBJ databases">
        <title>The Genome Sequence of Capronia semiimmersa CBS27337.</title>
        <authorList>
            <consortium name="The Broad Institute Genomics Platform"/>
            <person name="Cuomo C."/>
            <person name="de Hoog S."/>
            <person name="Gorbushina A."/>
            <person name="Stielow B."/>
            <person name="Teixiera M."/>
            <person name="Abouelleil A."/>
            <person name="Chapman S.B."/>
            <person name="Priest M."/>
            <person name="Young S.K."/>
            <person name="Wortman J."/>
            <person name="Nusbaum C."/>
            <person name="Birren B."/>
        </authorList>
    </citation>
    <scope>NUCLEOTIDE SEQUENCE [LARGE SCALE GENOMIC DNA]</scope>
    <source>
        <strain evidence="2 3">CBS 27337</strain>
    </source>
</reference>
<evidence type="ECO:0000313" key="3">
    <source>
        <dbReference type="Proteomes" id="UP000054266"/>
    </source>
</evidence>
<sequence length="93" mass="9289">MCQPVGTGTTAGDSTAMASQSSFRSRNQSFPSSCLPSHPPSQQTTSGVADTKSTALSGAGLTARPQGIDPDVEMIMAASMGDPNIKAAASSGQ</sequence>
<proteinExistence type="predicted"/>
<dbReference type="EMBL" id="KN846956">
    <property type="protein sequence ID" value="KIW72030.1"/>
    <property type="molecule type" value="Genomic_DNA"/>
</dbReference>
<protein>
    <submittedName>
        <fullName evidence="2">Uncharacterized protein</fullName>
    </submittedName>
</protein>
<feature type="compositionally biased region" description="Polar residues" evidence="1">
    <location>
        <begin position="1"/>
        <end position="18"/>
    </location>
</feature>
<feature type="region of interest" description="Disordered" evidence="1">
    <location>
        <begin position="1"/>
        <end position="70"/>
    </location>
</feature>
<dbReference type="Proteomes" id="UP000054266">
    <property type="component" value="Unassembled WGS sequence"/>
</dbReference>
<name>A0A0D2FZY3_9EURO</name>
<feature type="compositionally biased region" description="Low complexity" evidence="1">
    <location>
        <begin position="19"/>
        <end position="33"/>
    </location>
</feature>
<evidence type="ECO:0000256" key="1">
    <source>
        <dbReference type="SAM" id="MobiDB-lite"/>
    </source>
</evidence>